<proteinExistence type="predicted"/>
<feature type="region of interest" description="Disordered" evidence="1">
    <location>
        <begin position="53"/>
        <end position="93"/>
    </location>
</feature>
<dbReference type="GO" id="GO:0003723">
    <property type="term" value="F:RNA binding"/>
    <property type="evidence" value="ECO:0007669"/>
    <property type="project" value="InterPro"/>
</dbReference>
<protein>
    <recommendedName>
        <fullName evidence="3">RNA-binding S4 domain-containing protein</fullName>
    </recommendedName>
</protein>
<gene>
    <name evidence="2" type="ORF">GALL_114280</name>
</gene>
<dbReference type="EMBL" id="MLJW01000043">
    <property type="protein sequence ID" value="OIR06511.1"/>
    <property type="molecule type" value="Genomic_DNA"/>
</dbReference>
<evidence type="ECO:0000256" key="1">
    <source>
        <dbReference type="SAM" id="MobiDB-lite"/>
    </source>
</evidence>
<dbReference type="InterPro" id="IPR036986">
    <property type="entry name" value="S4_RNA-bd_sf"/>
</dbReference>
<sequence length="93" mass="10555">MVNDLAAKPSRDLRPGDRVNVRVGLIHRSLVVLDFPRGRVAAKQVPAYCEDRTPPSEFEKARKQPVQHFLERAKGSGRPTKRDRREIDRLLGG</sequence>
<feature type="compositionally biased region" description="Basic and acidic residues" evidence="1">
    <location>
        <begin position="53"/>
        <end position="62"/>
    </location>
</feature>
<name>A0A1J5SDM9_9ZZZZ</name>
<dbReference type="AlphaFoldDB" id="A0A1J5SDM9"/>
<comment type="caution">
    <text evidence="2">The sequence shown here is derived from an EMBL/GenBank/DDBJ whole genome shotgun (WGS) entry which is preliminary data.</text>
</comment>
<evidence type="ECO:0000313" key="2">
    <source>
        <dbReference type="EMBL" id="OIR06511.1"/>
    </source>
</evidence>
<reference evidence="2" key="1">
    <citation type="submission" date="2016-10" db="EMBL/GenBank/DDBJ databases">
        <title>Sequence of Gallionella enrichment culture.</title>
        <authorList>
            <person name="Poehlein A."/>
            <person name="Muehling M."/>
            <person name="Daniel R."/>
        </authorList>
    </citation>
    <scope>NUCLEOTIDE SEQUENCE</scope>
</reference>
<evidence type="ECO:0008006" key="3">
    <source>
        <dbReference type="Google" id="ProtNLM"/>
    </source>
</evidence>
<dbReference type="Gene3D" id="3.10.290.10">
    <property type="entry name" value="RNA-binding S4 domain"/>
    <property type="match status" value="1"/>
</dbReference>
<feature type="compositionally biased region" description="Basic and acidic residues" evidence="1">
    <location>
        <begin position="83"/>
        <end position="93"/>
    </location>
</feature>
<organism evidence="2">
    <name type="scientific">mine drainage metagenome</name>
    <dbReference type="NCBI Taxonomy" id="410659"/>
    <lineage>
        <taxon>unclassified sequences</taxon>
        <taxon>metagenomes</taxon>
        <taxon>ecological metagenomes</taxon>
    </lineage>
</organism>
<accession>A0A1J5SDM9</accession>